<reference evidence="2 3" key="1">
    <citation type="submission" date="2021-01" db="EMBL/GenBank/DDBJ databases">
        <title>Whole genome shotgun sequence of Catellatospora bangladeshensis NBRC 107357.</title>
        <authorList>
            <person name="Komaki H."/>
            <person name="Tamura T."/>
        </authorList>
    </citation>
    <scope>NUCLEOTIDE SEQUENCE [LARGE SCALE GENOMIC DNA]</scope>
    <source>
        <strain evidence="2 3">NBRC 107357</strain>
    </source>
</reference>
<comment type="caution">
    <text evidence="2">The sequence shown here is derived from an EMBL/GenBank/DDBJ whole genome shotgun (WGS) entry which is preliminary data.</text>
</comment>
<keyword evidence="3" id="KW-1185">Reference proteome</keyword>
<dbReference type="Gene3D" id="3.40.50.1820">
    <property type="entry name" value="alpha/beta hydrolase"/>
    <property type="match status" value="1"/>
</dbReference>
<evidence type="ECO:0000313" key="2">
    <source>
        <dbReference type="EMBL" id="GIF83668.1"/>
    </source>
</evidence>
<proteinExistence type="predicted"/>
<dbReference type="PANTHER" id="PTHR43194">
    <property type="entry name" value="HYDROLASE ALPHA/BETA FOLD FAMILY"/>
    <property type="match status" value="1"/>
</dbReference>
<dbReference type="InterPro" id="IPR050228">
    <property type="entry name" value="Carboxylesterase_BioH"/>
</dbReference>
<dbReference type="RefSeq" id="WP_203750826.1">
    <property type="nucleotide sequence ID" value="NZ_BONF01000030.1"/>
</dbReference>
<dbReference type="InterPro" id="IPR000073">
    <property type="entry name" value="AB_hydrolase_1"/>
</dbReference>
<dbReference type="SUPFAM" id="SSF53474">
    <property type="entry name" value="alpha/beta-Hydrolases"/>
    <property type="match status" value="1"/>
</dbReference>
<dbReference type="EMBL" id="BONF01000030">
    <property type="protein sequence ID" value="GIF83668.1"/>
    <property type="molecule type" value="Genomic_DNA"/>
</dbReference>
<feature type="domain" description="AB hydrolase-1" evidence="1">
    <location>
        <begin position="83"/>
        <end position="285"/>
    </location>
</feature>
<sequence>MAVSPVSKATPAQAVQLVAIRSLFAVLERTAPAVGGRLAERIWCAIPRKHPAGACPPGRRFEVAGPTGRIVAEEWGAGEQTVYLMHGWGGRRTDLGDFVAPLADSGFRVVALDAPGHGDSDPGPFGPGRGLLTDLIGALGAVVADCGPAYAVIAHSLGGCATGVAVADGLATERLVTIGAPSELEPHVAVFARTLGMGPRCLARFRTGLEGRLGRPMTDFTLPDRFADRAPETLPATLLIHDHQDKEVPYTEALTLQRALPDVRLIGTTGYGHRRILRRPEVVARVLDFLAESRQQQPAAPGRHADSAP</sequence>
<evidence type="ECO:0000313" key="3">
    <source>
        <dbReference type="Proteomes" id="UP000601223"/>
    </source>
</evidence>
<accession>A0A8J3NL39</accession>
<dbReference type="Proteomes" id="UP000601223">
    <property type="component" value="Unassembled WGS sequence"/>
</dbReference>
<dbReference type="InterPro" id="IPR029058">
    <property type="entry name" value="AB_hydrolase_fold"/>
</dbReference>
<dbReference type="AlphaFoldDB" id="A0A8J3NL39"/>
<protein>
    <recommendedName>
        <fullName evidence="1">AB hydrolase-1 domain-containing protein</fullName>
    </recommendedName>
</protein>
<dbReference type="GO" id="GO:0003824">
    <property type="term" value="F:catalytic activity"/>
    <property type="evidence" value="ECO:0007669"/>
    <property type="project" value="UniProtKB-ARBA"/>
</dbReference>
<gene>
    <name evidence="2" type="ORF">Cba03nite_50170</name>
</gene>
<evidence type="ECO:0000259" key="1">
    <source>
        <dbReference type="Pfam" id="PF12697"/>
    </source>
</evidence>
<name>A0A8J3NL39_9ACTN</name>
<dbReference type="Pfam" id="PF12697">
    <property type="entry name" value="Abhydrolase_6"/>
    <property type="match status" value="1"/>
</dbReference>
<dbReference type="PANTHER" id="PTHR43194:SF5">
    <property type="entry name" value="PIMELOYL-[ACYL-CARRIER PROTEIN] METHYL ESTER ESTERASE"/>
    <property type="match status" value="1"/>
</dbReference>
<organism evidence="2 3">
    <name type="scientific">Catellatospora bangladeshensis</name>
    <dbReference type="NCBI Taxonomy" id="310355"/>
    <lineage>
        <taxon>Bacteria</taxon>
        <taxon>Bacillati</taxon>
        <taxon>Actinomycetota</taxon>
        <taxon>Actinomycetes</taxon>
        <taxon>Micromonosporales</taxon>
        <taxon>Micromonosporaceae</taxon>
        <taxon>Catellatospora</taxon>
    </lineage>
</organism>